<comment type="caution">
    <text evidence="2">The sequence shown here is derived from an EMBL/GenBank/DDBJ whole genome shotgun (WGS) entry which is preliminary data.</text>
</comment>
<protein>
    <submittedName>
        <fullName evidence="2">Uncharacterized protein</fullName>
    </submittedName>
</protein>
<keyword evidence="3" id="KW-1185">Reference proteome</keyword>
<dbReference type="EMBL" id="BRXE01000053">
    <property type="protein sequence ID" value="GLB84544.1"/>
    <property type="molecule type" value="Genomic_DNA"/>
</dbReference>
<organism evidence="2 3">
    <name type="scientific">Mycobacterium kiyosense</name>
    <dbReference type="NCBI Taxonomy" id="2871094"/>
    <lineage>
        <taxon>Bacteria</taxon>
        <taxon>Bacillati</taxon>
        <taxon>Actinomycetota</taxon>
        <taxon>Actinomycetes</taxon>
        <taxon>Mycobacteriales</taxon>
        <taxon>Mycobacteriaceae</taxon>
        <taxon>Mycobacterium</taxon>
    </lineage>
</organism>
<dbReference type="AlphaFoldDB" id="A0A9P3Q8A2"/>
<name>A0A9P3Q8A2_9MYCO</name>
<dbReference type="EMBL" id="BRZI01000025">
    <property type="protein sequence ID" value="GLD31451.1"/>
    <property type="molecule type" value="Genomic_DNA"/>
</dbReference>
<reference evidence="2" key="1">
    <citation type="submission" date="2022-08" db="EMBL/GenBank/DDBJ databases">
        <title>Mycobacterium kiyosense sp. nov., scotochromogenic slow-glowing species isolated from respiratory specimens.</title>
        <authorList>
            <person name="Fukano H."/>
            <person name="Kazumi Y."/>
            <person name="Sakagami N."/>
            <person name="Ato M."/>
            <person name="Mitarai S."/>
            <person name="Hoshino Y."/>
        </authorList>
    </citation>
    <scope>NUCLEOTIDE SEQUENCE</scope>
    <source>
        <strain evidence="2">1413</strain>
        <strain evidence="1">SRL2020-028</strain>
    </source>
</reference>
<evidence type="ECO:0000313" key="1">
    <source>
        <dbReference type="EMBL" id="GLB84544.1"/>
    </source>
</evidence>
<evidence type="ECO:0000313" key="2">
    <source>
        <dbReference type="EMBL" id="GLD31451.1"/>
    </source>
</evidence>
<evidence type="ECO:0000313" key="3">
    <source>
        <dbReference type="Proteomes" id="UP001064782"/>
    </source>
</evidence>
<gene>
    <name evidence="2" type="ORF">Mkiyose1413_33340</name>
    <name evidence="1" type="ORF">SRL2020028_38000</name>
</gene>
<dbReference type="Proteomes" id="UP001165663">
    <property type="component" value="Unassembled WGS sequence"/>
</dbReference>
<sequence length="109" mass="12592">MQNAFGVRLNHYQTAEQTYRSYEGTATVDSTVAEFIEGIYGLDIKRTLQRIKLRKGVRPIVSRGRPTGHTVRWREDLWCRANRLHLVTRWAGRIRTGPFAGRRDQPVPG</sequence>
<dbReference type="Proteomes" id="UP001064782">
    <property type="component" value="Unassembled WGS sequence"/>
</dbReference>
<accession>A0A9P3Q8A2</accession>
<proteinExistence type="predicted"/>